<reference evidence="3 4" key="1">
    <citation type="submission" date="2018-12" db="EMBL/GenBank/DDBJ databases">
        <title>three novel Halomonas strain isolated from plants.</title>
        <authorList>
            <person name="Sun C."/>
        </authorList>
    </citation>
    <scope>NUCLEOTIDE SEQUENCE [LARGE SCALE GENOMIC DNA]</scope>
    <source>
        <strain evidence="3 4">RC</strain>
    </source>
</reference>
<evidence type="ECO:0000256" key="2">
    <source>
        <dbReference type="SAM" id="SignalP"/>
    </source>
</evidence>
<feature type="signal peptide" evidence="2">
    <location>
        <begin position="1"/>
        <end position="18"/>
    </location>
</feature>
<sequence length="326" mass="35092">MKSVTGLFVALLSNVAVASPLVLYTNDFEDIIGDRFTADTGYEIEVVQMSGGNLLARIAAESNNPNWDVVLFDGVGSLHSLDQQGMLKRGVSPDNEQYLTEQGRSLVPESRAWMPAGTTASCVLTYRTDMVSDQPTGFNDLADSQYRGMVGQADPAVAAPAYPCVAWLHYDMGMEQARELYTGILENDLRVFRTNGPTGRALSSGEIAVAMLSSPNAYAMQEAGEPINVVWPEGGAPASSRGVAVQANTEQTEAAEAFVNWILSPETQQFLTDNGGKDGLFLSPVEGVTPLTYGPPKDAVYNVAPADWADEHEAEIKNWFADQAVN</sequence>
<evidence type="ECO:0000313" key="3">
    <source>
        <dbReference type="EMBL" id="RUR44360.1"/>
    </source>
</evidence>
<accession>A0A433L9W7</accession>
<dbReference type="InterPro" id="IPR006059">
    <property type="entry name" value="SBP"/>
</dbReference>
<keyword evidence="1 2" id="KW-0732">Signal</keyword>
<dbReference type="Proteomes" id="UP000286912">
    <property type="component" value="Unassembled WGS sequence"/>
</dbReference>
<keyword evidence="4" id="KW-1185">Reference proteome</keyword>
<evidence type="ECO:0000313" key="4">
    <source>
        <dbReference type="Proteomes" id="UP000286912"/>
    </source>
</evidence>
<dbReference type="EMBL" id="RZHD01000007">
    <property type="protein sequence ID" value="RUR44360.1"/>
    <property type="molecule type" value="Genomic_DNA"/>
</dbReference>
<dbReference type="PANTHER" id="PTHR30006:SF24">
    <property type="entry name" value="SLL0237 PROTEIN"/>
    <property type="match status" value="1"/>
</dbReference>
<dbReference type="SUPFAM" id="SSF53850">
    <property type="entry name" value="Periplasmic binding protein-like II"/>
    <property type="match status" value="1"/>
</dbReference>
<dbReference type="RefSeq" id="WP_126949660.1">
    <property type="nucleotide sequence ID" value="NZ_RZHD01000007.1"/>
</dbReference>
<organism evidence="3 4">
    <name type="scientific">Vreelandella populi</name>
    <dbReference type="NCBI Taxonomy" id="2498858"/>
    <lineage>
        <taxon>Bacteria</taxon>
        <taxon>Pseudomonadati</taxon>
        <taxon>Pseudomonadota</taxon>
        <taxon>Gammaproteobacteria</taxon>
        <taxon>Oceanospirillales</taxon>
        <taxon>Halomonadaceae</taxon>
        <taxon>Vreelandella</taxon>
    </lineage>
</organism>
<evidence type="ECO:0000256" key="1">
    <source>
        <dbReference type="ARBA" id="ARBA00022729"/>
    </source>
</evidence>
<name>A0A433L9W7_9GAMM</name>
<gene>
    <name evidence="3" type="ORF">ELY37_14795</name>
</gene>
<dbReference type="PANTHER" id="PTHR30006">
    <property type="entry name" value="THIAMINE-BINDING PERIPLASMIC PROTEIN-RELATED"/>
    <property type="match status" value="1"/>
</dbReference>
<feature type="chain" id="PRO_5019350806" evidence="2">
    <location>
        <begin position="19"/>
        <end position="326"/>
    </location>
</feature>
<proteinExistence type="predicted"/>
<dbReference type="AlphaFoldDB" id="A0A433L9W7"/>
<protein>
    <submittedName>
        <fullName evidence="3">Extracellular solute-binding protein</fullName>
    </submittedName>
</protein>
<dbReference type="Gene3D" id="3.40.190.10">
    <property type="entry name" value="Periplasmic binding protein-like II"/>
    <property type="match status" value="2"/>
</dbReference>
<dbReference type="Pfam" id="PF13416">
    <property type="entry name" value="SBP_bac_8"/>
    <property type="match status" value="1"/>
</dbReference>
<dbReference type="OrthoDB" id="9766758at2"/>
<comment type="caution">
    <text evidence="3">The sequence shown here is derived from an EMBL/GenBank/DDBJ whole genome shotgun (WGS) entry which is preliminary data.</text>
</comment>